<dbReference type="AlphaFoldDB" id="A0AAW6UD15"/>
<dbReference type="NCBIfam" id="TIGR01584">
    <property type="entry name" value="citF"/>
    <property type="match status" value="1"/>
</dbReference>
<dbReference type="RefSeq" id="WP_282839808.1">
    <property type="nucleotide sequence ID" value="NZ_JASCXW010000026.1"/>
</dbReference>
<comment type="caution">
    <text evidence="2">The sequence shown here is derived from an EMBL/GenBank/DDBJ whole genome shotgun (WGS) entry which is preliminary data.</text>
</comment>
<keyword evidence="1 2" id="KW-0808">Transferase</keyword>
<keyword evidence="1" id="KW-0963">Cytoplasm</keyword>
<comment type="catalytic activity">
    <reaction evidence="1">
        <text>citrate + acetyl-CoA = (3S)-citryl-CoA + acetate</text>
        <dbReference type="Rhea" id="RHEA:19405"/>
        <dbReference type="ChEBI" id="CHEBI:16947"/>
        <dbReference type="ChEBI" id="CHEBI:30089"/>
        <dbReference type="ChEBI" id="CHEBI:57288"/>
        <dbReference type="ChEBI" id="CHEBI:57321"/>
        <dbReference type="EC" id="2.8.3.10"/>
    </reaction>
</comment>
<dbReference type="Pfam" id="PF04223">
    <property type="entry name" value="CitF"/>
    <property type="match status" value="1"/>
</dbReference>
<organism evidence="2 3">
    <name type="scientific">Peloplasma aerotolerans</name>
    <dbReference type="NCBI Taxonomy" id="3044389"/>
    <lineage>
        <taxon>Bacteria</taxon>
        <taxon>Bacillati</taxon>
        <taxon>Mycoplasmatota</taxon>
        <taxon>Mollicutes</taxon>
        <taxon>Acholeplasmatales</taxon>
        <taxon>Acholeplasmataceae</taxon>
        <taxon>Peloplasma</taxon>
    </lineage>
</organism>
<dbReference type="PANTHER" id="PTHR40596:SF1">
    <property type="entry name" value="CITRATE LYASE ALPHA CHAIN"/>
    <property type="match status" value="1"/>
</dbReference>
<dbReference type="EC" id="4.1.3.6" evidence="1"/>
<protein>
    <recommendedName>
        <fullName evidence="1">Citrate lyase alpha chain</fullName>
        <shortName evidence="1">Citrase alpha chain</shortName>
        <ecNumber evidence="1">2.8.3.10</ecNumber>
        <ecNumber evidence="1">4.1.3.6</ecNumber>
    </recommendedName>
    <alternativeName>
        <fullName evidence="1">Citrate (pro-3S)-lyase alpha chain</fullName>
    </alternativeName>
    <alternativeName>
        <fullName evidence="1">Citrate CoA-transferase subunit</fullName>
    </alternativeName>
</protein>
<dbReference type="GO" id="GO:0009346">
    <property type="term" value="C:ATP-independent citrate lyase complex"/>
    <property type="evidence" value="ECO:0007669"/>
    <property type="project" value="UniProtKB-UniRule"/>
</dbReference>
<keyword evidence="3" id="KW-1185">Reference proteome</keyword>
<dbReference type="PANTHER" id="PTHR40596">
    <property type="entry name" value="CITRATE LYASE ALPHA CHAIN"/>
    <property type="match status" value="1"/>
</dbReference>
<dbReference type="GO" id="GO:0005737">
    <property type="term" value="C:cytoplasm"/>
    <property type="evidence" value="ECO:0007669"/>
    <property type="project" value="UniProtKB-SubCell"/>
</dbReference>
<dbReference type="EMBL" id="JASCXW010000026">
    <property type="protein sequence ID" value="MDI6453376.1"/>
    <property type="molecule type" value="Genomic_DNA"/>
</dbReference>
<reference evidence="2" key="1">
    <citation type="submission" date="2023-05" db="EMBL/GenBank/DDBJ databases">
        <title>Mariniplasma microaerophilum sp. nov., a novel anaerobic mollicute isolated from terrestrial mud volcano, Taman Peninsula, Russia.</title>
        <authorList>
            <person name="Khomyakova M.A."/>
            <person name="Merkel A.Y."/>
            <person name="Slobodkin A.I."/>
        </authorList>
    </citation>
    <scope>NUCLEOTIDE SEQUENCE</scope>
    <source>
        <strain evidence="2">M4Ah</strain>
    </source>
</reference>
<dbReference type="EC" id="2.8.3.10" evidence="1"/>
<evidence type="ECO:0000313" key="2">
    <source>
        <dbReference type="EMBL" id="MDI6453376.1"/>
    </source>
</evidence>
<evidence type="ECO:0000313" key="3">
    <source>
        <dbReference type="Proteomes" id="UP001431532"/>
    </source>
</evidence>
<gene>
    <name evidence="2" type="primary">citF</name>
    <name evidence="2" type="ORF">QJ521_07350</name>
</gene>
<dbReference type="GO" id="GO:0008814">
    <property type="term" value="F:citrate CoA-transferase activity"/>
    <property type="evidence" value="ECO:0007669"/>
    <property type="project" value="UniProtKB-UniRule"/>
</dbReference>
<dbReference type="InterPro" id="IPR037171">
    <property type="entry name" value="NagB/RpiA_transferase-like"/>
</dbReference>
<name>A0AAW6UD15_9MOLU</name>
<dbReference type="PIRSF" id="PIRSF009451">
    <property type="entry name" value="Citrt_lyas_alpha"/>
    <property type="match status" value="1"/>
</dbReference>
<dbReference type="Proteomes" id="UP001431532">
    <property type="component" value="Unassembled WGS sequence"/>
</dbReference>
<dbReference type="Gene3D" id="3.40.1080.10">
    <property type="entry name" value="Glutaconate Coenzyme A-transferase"/>
    <property type="match status" value="2"/>
</dbReference>
<sequence length="510" mass="56197">MKNSLNRLVPDGYTPYQGADTIIKSNQRKTIPKTLSKNKDKLISNLSVLFDKLSIKNGMTLSFHHHLRNGDDVLNMVLEEIKKRDLKDMILAPSSIFPIHQPMVDLIKRGNIVKIYTNYLNGPVADAISQGYLKDLCVMDSHGGRPRAIESGELVIDVAFIAVPTSDKDGNGNGIEGKSACGTLGYAISDLHYAKQKVVVTDHLVHQVTQNDIDGKYVDYVIQVDQIGEAEGIVSGTTKPTKDPVQLKIAKDTAQLIEELGYIKDNMTFQTGAGGTSLAVAQEVKKKMLIKKIQGSFASGGITSFLVEMHQIGLFKKLYDVQCFDLEAVESYKNNKNHHFMTASEYGNPYEDNPIVNQLDVVILGATEIDLDFNVNVTTDSHGNIIGGSGGHSDTAYGAKLTVITTNLIKSRTSMVKEIVTTVTTPGESIDCLVTERGIAINPKRQDLMAKLKYSKLKIVSIEQLYQQAMRITGVPKNIELEKRVIGLVRYRDGSIIDSIYQVRGQSHEL</sequence>
<keyword evidence="1 2" id="KW-0456">Lyase</keyword>
<dbReference type="SUPFAM" id="SSF100950">
    <property type="entry name" value="NagB/RpiA/CoA transferase-like"/>
    <property type="match status" value="2"/>
</dbReference>
<dbReference type="GO" id="GO:0008815">
    <property type="term" value="F:citrate (pro-3S)-lyase activity"/>
    <property type="evidence" value="ECO:0007669"/>
    <property type="project" value="UniProtKB-UniRule"/>
</dbReference>
<accession>A0AAW6UD15</accession>
<comment type="subcellular location">
    <subcellularLocation>
        <location evidence="1">Cytoplasm</location>
    </subcellularLocation>
</comment>
<dbReference type="GO" id="GO:0006084">
    <property type="term" value="P:acetyl-CoA metabolic process"/>
    <property type="evidence" value="ECO:0007669"/>
    <property type="project" value="UniProtKB-UniRule"/>
</dbReference>
<dbReference type="InterPro" id="IPR006472">
    <property type="entry name" value="Citrate_lyase_asu"/>
</dbReference>
<comment type="catalytic activity">
    <reaction evidence="1">
        <text>citrate = oxaloacetate + acetate</text>
        <dbReference type="Rhea" id="RHEA:10760"/>
        <dbReference type="ChEBI" id="CHEBI:16452"/>
        <dbReference type="ChEBI" id="CHEBI:16947"/>
        <dbReference type="ChEBI" id="CHEBI:30089"/>
        <dbReference type="EC" id="4.1.3.6"/>
    </reaction>
</comment>
<evidence type="ECO:0000256" key="1">
    <source>
        <dbReference type="PIRNR" id="PIRNR009451"/>
    </source>
</evidence>
<proteinExistence type="predicted"/>